<dbReference type="GO" id="GO:0015035">
    <property type="term" value="F:protein-disulfide reductase activity"/>
    <property type="evidence" value="ECO:0007669"/>
    <property type="project" value="InterPro"/>
</dbReference>
<sequence length="118" mass="13431">MSSPRLVYDDDCGFCTWCVVVADRYGEFELVGFAELTDDQLARLPDDYERCAHLLTDETVYSCGAAAEQTLAALHPVFAGAFSLLRHVPTYRSVRERLYRWTADRRALWGRFVSRSSA</sequence>
<evidence type="ECO:0000313" key="1">
    <source>
        <dbReference type="EMBL" id="KTG08118.1"/>
    </source>
</evidence>
<protein>
    <submittedName>
        <fullName evidence="1">Thiol-disulfide oxidoreductase</fullName>
    </submittedName>
</protein>
<dbReference type="Pfam" id="PF04134">
    <property type="entry name" value="DCC1-like"/>
    <property type="match status" value="1"/>
</dbReference>
<dbReference type="InterPro" id="IPR007263">
    <property type="entry name" value="DCC1-like"/>
</dbReference>
<organism evidence="1 2">
    <name type="scientific">Haloprofundus marisrubri</name>
    <dbReference type="NCBI Taxonomy" id="1514971"/>
    <lineage>
        <taxon>Archaea</taxon>
        <taxon>Methanobacteriati</taxon>
        <taxon>Methanobacteriota</taxon>
        <taxon>Stenosarchaea group</taxon>
        <taxon>Halobacteria</taxon>
        <taxon>Halobacteriales</taxon>
        <taxon>Haloferacaceae</taxon>
        <taxon>Haloprofundus</taxon>
    </lineage>
</organism>
<proteinExistence type="predicted"/>
<gene>
    <name evidence="1" type="ORF">AUR64_00640</name>
</gene>
<dbReference type="RefSeq" id="WP_058583200.1">
    <property type="nucleotide sequence ID" value="NZ_LOPU01000034.1"/>
</dbReference>
<dbReference type="EMBL" id="LOPU01000034">
    <property type="protein sequence ID" value="KTG08118.1"/>
    <property type="molecule type" value="Genomic_DNA"/>
</dbReference>
<reference evidence="1 2" key="1">
    <citation type="submission" date="2015-12" db="EMBL/GenBank/DDBJ databases">
        <title>Haloprofundus marisrubri gen. nov., sp. nov., an extremely halophilic archaeon isolated from the Discovery deep brine-seawater interface in the Red Sea.</title>
        <authorList>
            <person name="Zhang G."/>
            <person name="Stingl U."/>
            <person name="Rashid M."/>
        </authorList>
    </citation>
    <scope>NUCLEOTIDE SEQUENCE [LARGE SCALE GENOMIC DNA]</scope>
    <source>
        <strain evidence="1 2">SB9</strain>
    </source>
</reference>
<dbReference type="Proteomes" id="UP000054387">
    <property type="component" value="Unassembled WGS sequence"/>
</dbReference>
<accession>A0A0W1R4F6</accession>
<evidence type="ECO:0000313" key="2">
    <source>
        <dbReference type="Proteomes" id="UP000054387"/>
    </source>
</evidence>
<keyword evidence="2" id="KW-1185">Reference proteome</keyword>
<comment type="caution">
    <text evidence="1">The sequence shown here is derived from an EMBL/GenBank/DDBJ whole genome shotgun (WGS) entry which is preliminary data.</text>
</comment>
<name>A0A0W1R4F6_9EURY</name>
<dbReference type="AlphaFoldDB" id="A0A0W1R4F6"/>
<dbReference type="OrthoDB" id="195634at2157"/>
<dbReference type="STRING" id="1514971.AUR64_00640"/>